<feature type="transmembrane region" description="Helical" evidence="2">
    <location>
        <begin position="162"/>
        <end position="180"/>
    </location>
</feature>
<feature type="compositionally biased region" description="Low complexity" evidence="1">
    <location>
        <begin position="8"/>
        <end position="42"/>
    </location>
</feature>
<evidence type="ECO:0000313" key="3">
    <source>
        <dbReference type="EMBL" id="QSB13889.1"/>
    </source>
</evidence>
<protein>
    <submittedName>
        <fullName evidence="3">Uncharacterized protein</fullName>
    </submittedName>
</protein>
<evidence type="ECO:0000256" key="1">
    <source>
        <dbReference type="SAM" id="MobiDB-lite"/>
    </source>
</evidence>
<keyword evidence="2" id="KW-0812">Transmembrane</keyword>
<feature type="transmembrane region" description="Helical" evidence="2">
    <location>
        <begin position="131"/>
        <end position="156"/>
    </location>
</feature>
<organism evidence="3 4">
    <name type="scientific">Natronosporangium hydrolyticum</name>
    <dbReference type="NCBI Taxonomy" id="2811111"/>
    <lineage>
        <taxon>Bacteria</taxon>
        <taxon>Bacillati</taxon>
        <taxon>Actinomycetota</taxon>
        <taxon>Actinomycetes</taxon>
        <taxon>Micromonosporales</taxon>
        <taxon>Micromonosporaceae</taxon>
        <taxon>Natronosporangium</taxon>
    </lineage>
</organism>
<feature type="transmembrane region" description="Helical" evidence="2">
    <location>
        <begin position="264"/>
        <end position="286"/>
    </location>
</feature>
<feature type="transmembrane region" description="Helical" evidence="2">
    <location>
        <begin position="99"/>
        <end position="119"/>
    </location>
</feature>
<keyword evidence="2" id="KW-1133">Transmembrane helix</keyword>
<feature type="transmembrane region" description="Helical" evidence="2">
    <location>
        <begin position="228"/>
        <end position="252"/>
    </location>
</feature>
<feature type="transmembrane region" description="Helical" evidence="2">
    <location>
        <begin position="187"/>
        <end position="208"/>
    </location>
</feature>
<feature type="transmembrane region" description="Helical" evidence="2">
    <location>
        <begin position="313"/>
        <end position="332"/>
    </location>
</feature>
<dbReference type="Proteomes" id="UP000662857">
    <property type="component" value="Chromosome"/>
</dbReference>
<evidence type="ECO:0000313" key="4">
    <source>
        <dbReference type="Proteomes" id="UP000662857"/>
    </source>
</evidence>
<accession>A0A895YEQ5</accession>
<keyword evidence="4" id="KW-1185">Reference proteome</keyword>
<proteinExistence type="predicted"/>
<gene>
    <name evidence="3" type="ORF">JQS43_20405</name>
</gene>
<reference evidence="3" key="1">
    <citation type="submission" date="2021-02" db="EMBL/GenBank/DDBJ databases">
        <title>Natrosporangium hydrolyticum gen. nov., sp. nov, a haloalkaliphilic actinobacterium from a soda solonchak soil.</title>
        <authorList>
            <person name="Sorokin D.Y."/>
            <person name="Khijniak T.V."/>
            <person name="Zakharycheva A.P."/>
            <person name="Boueva O.V."/>
            <person name="Ariskina E.V."/>
            <person name="Hahnke R.L."/>
            <person name="Bunk B."/>
            <person name="Sproer C."/>
            <person name="Schumann P."/>
            <person name="Evtushenko L.I."/>
            <person name="Kublanov I.V."/>
        </authorList>
    </citation>
    <scope>NUCLEOTIDE SEQUENCE</scope>
    <source>
        <strain evidence="3">DSM 106523</strain>
    </source>
</reference>
<sequence>MTDEQTSARDVPADAADDAVPAASAAGDQPAPAPAAGDQPAPVTVSGGQPTPVAPAAGVLAVLALAWLLAMLSSARQAIGDSPDADPLTVTRAALELPQVISASLIAGIAVGLTAVNLLSRLAGAAARRRLPRFGTGAGAGLLTGVAVATPILLGYDGLPSILVLSGAVAAAAMLGGLLAGVREGAVVAAGAVGALVVFVVGLLERIFEGDLRSFFGAGETAESVIAASGWASLTASLAAGVAAGAVGYVYLRRVGGPNLRWPAFLVAGALPGLLILIAEAVTRIAGTRLFQLVSAASADDQAVLNYFNAARFNRALIVLVVGAVVATVLIGRTLRAADPASSEDDGQPASAGTN</sequence>
<keyword evidence="2" id="KW-0472">Membrane</keyword>
<dbReference type="AlphaFoldDB" id="A0A895YEQ5"/>
<dbReference type="EMBL" id="CP070499">
    <property type="protein sequence ID" value="QSB13889.1"/>
    <property type="molecule type" value="Genomic_DNA"/>
</dbReference>
<dbReference type="RefSeq" id="WP_239676001.1">
    <property type="nucleotide sequence ID" value="NZ_CP070499.1"/>
</dbReference>
<name>A0A895YEQ5_9ACTN</name>
<feature type="transmembrane region" description="Helical" evidence="2">
    <location>
        <begin position="56"/>
        <end position="79"/>
    </location>
</feature>
<dbReference type="KEGG" id="nhy:JQS43_20405"/>
<feature type="region of interest" description="Disordered" evidence="1">
    <location>
        <begin position="1"/>
        <end position="49"/>
    </location>
</feature>
<evidence type="ECO:0000256" key="2">
    <source>
        <dbReference type="SAM" id="Phobius"/>
    </source>
</evidence>